<organism evidence="15 16">
    <name type="scientific">Candidatus Falkowbacteria bacterium HGW-Falkowbacteria-1</name>
    <dbReference type="NCBI Taxonomy" id="2013768"/>
    <lineage>
        <taxon>Bacteria</taxon>
        <taxon>Candidatus Falkowiibacteriota</taxon>
    </lineage>
</organism>
<dbReference type="NCBIfam" id="TIGR00416">
    <property type="entry name" value="sms"/>
    <property type="match status" value="1"/>
</dbReference>
<dbReference type="CDD" id="cd01121">
    <property type="entry name" value="RadA_SMS_N"/>
    <property type="match status" value="1"/>
</dbReference>
<dbReference type="SUPFAM" id="SSF52540">
    <property type="entry name" value="P-loop containing nucleoside triphosphate hydrolases"/>
    <property type="match status" value="1"/>
</dbReference>
<evidence type="ECO:0000256" key="6">
    <source>
        <dbReference type="ARBA" id="ARBA00022833"/>
    </source>
</evidence>
<dbReference type="SUPFAM" id="SSF54211">
    <property type="entry name" value="Ribosomal protein S5 domain 2-like"/>
    <property type="match status" value="1"/>
</dbReference>
<dbReference type="InterPro" id="IPR020588">
    <property type="entry name" value="RecA_ATP-bd"/>
</dbReference>
<dbReference type="Gene3D" id="3.40.50.300">
    <property type="entry name" value="P-loop containing nucleotide triphosphate hydrolases"/>
    <property type="match status" value="1"/>
</dbReference>
<dbReference type="GO" id="GO:0003684">
    <property type="term" value="F:damaged DNA binding"/>
    <property type="evidence" value="ECO:0007669"/>
    <property type="project" value="InterPro"/>
</dbReference>
<dbReference type="GO" id="GO:0005829">
    <property type="term" value="C:cytosol"/>
    <property type="evidence" value="ECO:0007669"/>
    <property type="project" value="TreeGrafter"/>
</dbReference>
<evidence type="ECO:0000256" key="8">
    <source>
        <dbReference type="ARBA" id="ARBA00023016"/>
    </source>
</evidence>
<dbReference type="InterPro" id="IPR027417">
    <property type="entry name" value="P-loop_NTPase"/>
</dbReference>
<comment type="caution">
    <text evidence="15">The sequence shown here is derived from an EMBL/GenBank/DDBJ whole genome shotgun (WGS) entry which is preliminary data.</text>
</comment>
<dbReference type="GO" id="GO:0000725">
    <property type="term" value="P:recombinational repair"/>
    <property type="evidence" value="ECO:0007669"/>
    <property type="project" value="UniProtKB-UniRule"/>
</dbReference>
<dbReference type="Proteomes" id="UP000233517">
    <property type="component" value="Unassembled WGS sequence"/>
</dbReference>
<evidence type="ECO:0000256" key="7">
    <source>
        <dbReference type="ARBA" id="ARBA00022840"/>
    </source>
</evidence>
<evidence type="ECO:0000259" key="14">
    <source>
        <dbReference type="PROSITE" id="PS50162"/>
    </source>
</evidence>
<dbReference type="InterPro" id="IPR004504">
    <property type="entry name" value="DNA_repair_RadA"/>
</dbReference>
<evidence type="ECO:0000256" key="3">
    <source>
        <dbReference type="ARBA" id="ARBA00022763"/>
    </source>
</evidence>
<evidence type="ECO:0000256" key="13">
    <source>
        <dbReference type="RuleBase" id="RU003555"/>
    </source>
</evidence>
<dbReference type="GO" id="GO:0016787">
    <property type="term" value="F:hydrolase activity"/>
    <property type="evidence" value="ECO:0007669"/>
    <property type="project" value="UniProtKB-KW"/>
</dbReference>
<evidence type="ECO:0000256" key="5">
    <source>
        <dbReference type="ARBA" id="ARBA00022801"/>
    </source>
</evidence>
<comment type="function">
    <text evidence="13">DNA-dependent ATPase involved in processing of recombination intermediates, plays a role in repairing DNA breaks. Stimulates the branch migration of RecA-mediated strand transfer reactions, allowing the 3' invading strand to extend heteroduplex DNA faster. Binds ssDNA in the presence of ADP but not other nucleotides, has ATPase activity that is stimulated by ssDNA and various branched DNA structures, but inhibited by SSB. Does not have RecA's homology-searching function.</text>
</comment>
<feature type="region of interest" description="Lon-protease-like" evidence="11">
    <location>
        <begin position="357"/>
        <end position="470"/>
    </location>
</feature>
<dbReference type="InterPro" id="IPR003593">
    <property type="entry name" value="AAA+_ATPase"/>
</dbReference>
<evidence type="ECO:0000256" key="9">
    <source>
        <dbReference type="ARBA" id="ARBA00023125"/>
    </source>
</evidence>
<keyword evidence="5" id="KW-0378">Hydrolase</keyword>
<dbReference type="PANTHER" id="PTHR32472:SF10">
    <property type="entry name" value="DNA REPAIR PROTEIN RADA-LIKE PROTEIN"/>
    <property type="match status" value="1"/>
</dbReference>
<dbReference type="HAMAP" id="MF_01498">
    <property type="entry name" value="RadA_bact"/>
    <property type="match status" value="1"/>
</dbReference>
<feature type="binding site" evidence="11">
    <location>
        <begin position="97"/>
        <end position="104"/>
    </location>
    <ligand>
        <name>ATP</name>
        <dbReference type="ChEBI" id="CHEBI:30616"/>
    </ligand>
</feature>
<keyword evidence="1 11" id="KW-0479">Metal-binding</keyword>
<dbReference type="InterPro" id="IPR014721">
    <property type="entry name" value="Ribsml_uS5_D2-typ_fold_subgr"/>
</dbReference>
<evidence type="ECO:0000256" key="12">
    <source>
        <dbReference type="NCBIfam" id="TIGR00416"/>
    </source>
</evidence>
<keyword evidence="9 11" id="KW-0238">DNA-binding</keyword>
<feature type="short sequence motif" description="RadA KNRFG motif" evidence="11">
    <location>
        <begin position="257"/>
        <end position="261"/>
    </location>
</feature>
<name>A0A2N2E8L5_9BACT</name>
<evidence type="ECO:0000256" key="4">
    <source>
        <dbReference type="ARBA" id="ARBA00022771"/>
    </source>
</evidence>
<dbReference type="GO" id="GO:0005524">
    <property type="term" value="F:ATP binding"/>
    <property type="evidence" value="ECO:0007669"/>
    <property type="project" value="UniProtKB-UniRule"/>
</dbReference>
<dbReference type="InterPro" id="IPR020568">
    <property type="entry name" value="Ribosomal_Su5_D2-typ_SF"/>
</dbReference>
<feature type="domain" description="RecA family profile 1" evidence="14">
    <location>
        <begin position="68"/>
        <end position="220"/>
    </location>
</feature>
<comment type="function">
    <text evidence="11">Plays a role in repairing double-strand DNA breaks, probably involving stabilizing or processing branched DNA or blocked replication forks.</text>
</comment>
<sequence length="470" mass="51933">MVDKIKTIYECKNCGAQFPKWSGRCLECGQWGTLNEDIQDLRKKAEGDILSRVISADIVDLENVSNFKAERFKSNISEIDRVLGGGLISGSLILLSGEPGAGKSTLLAQVADKIIKNNKKFSQVLYISGEESAGQLKLRLERLKCDLKSFKFIGETNLEKIISTAVKARPDFLIVDSIQTIYSTLIPGEAGGISQIRTIAIKFMELAKKYDIPVFLIGHITKDGQIAGPKSLEHIVDVVLYLENDGRGAYSILRSAKNRFGSVNEIGVLEMTGSGFEEVKNPSSIFLDSDLSHFFPGSTFSCVIEGNRPFLINVQALVSKTVFGYPQRKSSGFDLNRLQVLSAVISKKQKLDLMNQDIILNIVGGFRASDPALDLAVCLSIASSFLNKEILGKMVILGELGLGGELRPVSYLDMRLREAEKMGFSEVLLGDFLSQLEKNRLKENFKKLNFVFVKNLSEAIKIVFPNKENK</sequence>
<dbReference type="GO" id="GO:0140664">
    <property type="term" value="F:ATP-dependent DNA damage sensor activity"/>
    <property type="evidence" value="ECO:0007669"/>
    <property type="project" value="InterPro"/>
</dbReference>
<evidence type="ECO:0000313" key="15">
    <source>
        <dbReference type="EMBL" id="PKM91080.1"/>
    </source>
</evidence>
<dbReference type="InterPro" id="IPR041166">
    <property type="entry name" value="Rubredoxin_2"/>
</dbReference>
<dbReference type="Gene3D" id="3.30.230.10">
    <property type="match status" value="1"/>
</dbReference>
<comment type="similarity">
    <text evidence="11 13">Belongs to the RecA family. RadA subfamily.</text>
</comment>
<reference evidence="15 16" key="1">
    <citation type="journal article" date="2017" name="ISME J.">
        <title>Potential for microbial H2 and metal transformations associated with novel bacteria and archaea in deep terrestrial subsurface sediments.</title>
        <authorList>
            <person name="Hernsdorf A.W."/>
            <person name="Amano Y."/>
            <person name="Miyakawa K."/>
            <person name="Ise K."/>
            <person name="Suzuki Y."/>
            <person name="Anantharaman K."/>
            <person name="Probst A."/>
            <person name="Burstein D."/>
            <person name="Thomas B.C."/>
            <person name="Banfield J.F."/>
        </authorList>
    </citation>
    <scope>NUCLEOTIDE SEQUENCE [LARGE SCALE GENOMIC DNA]</scope>
    <source>
        <strain evidence="15">HGW-Falkowbacteria-1</strain>
    </source>
</reference>
<comment type="domain">
    <text evidence="11">The middle region has homology to RecA with ATPase motifs including the RadA KNRFG motif, while the C-terminus is homologous to Lon protease.</text>
</comment>
<dbReference type="PRINTS" id="PR01874">
    <property type="entry name" value="DNAREPAIRADA"/>
</dbReference>
<dbReference type="Pfam" id="PF13481">
    <property type="entry name" value="AAA_25"/>
    <property type="match status" value="1"/>
</dbReference>
<dbReference type="PANTHER" id="PTHR32472">
    <property type="entry name" value="DNA REPAIR PROTEIN RADA"/>
    <property type="match status" value="1"/>
</dbReference>
<keyword evidence="3 11" id="KW-0227">DNA damage</keyword>
<proteinExistence type="inferred from homology"/>
<dbReference type="EMBL" id="PHAI01000003">
    <property type="protein sequence ID" value="PKM91080.1"/>
    <property type="molecule type" value="Genomic_DNA"/>
</dbReference>
<dbReference type="Pfam" id="PF13541">
    <property type="entry name" value="ChlI"/>
    <property type="match status" value="1"/>
</dbReference>
<evidence type="ECO:0000313" key="16">
    <source>
        <dbReference type="Proteomes" id="UP000233517"/>
    </source>
</evidence>
<dbReference type="PROSITE" id="PS50162">
    <property type="entry name" value="RECA_2"/>
    <property type="match status" value="1"/>
</dbReference>
<protein>
    <recommendedName>
        <fullName evidence="11 12">DNA repair protein RadA</fullName>
    </recommendedName>
</protein>
<keyword evidence="4 13" id="KW-0863">Zinc-finger</keyword>
<dbReference type="GO" id="GO:0008270">
    <property type="term" value="F:zinc ion binding"/>
    <property type="evidence" value="ECO:0007669"/>
    <property type="project" value="UniProtKB-KW"/>
</dbReference>
<dbReference type="Pfam" id="PF18073">
    <property type="entry name" value="Zn_ribbon_LapB"/>
    <property type="match status" value="1"/>
</dbReference>
<accession>A0A2N2E8L5</accession>
<keyword evidence="2 11" id="KW-0547">Nucleotide-binding</keyword>
<keyword evidence="6 13" id="KW-0862">Zinc</keyword>
<evidence type="ECO:0000256" key="2">
    <source>
        <dbReference type="ARBA" id="ARBA00022741"/>
    </source>
</evidence>
<dbReference type="AlphaFoldDB" id="A0A2N2E8L5"/>
<evidence type="ECO:0000256" key="1">
    <source>
        <dbReference type="ARBA" id="ARBA00022723"/>
    </source>
</evidence>
<evidence type="ECO:0000256" key="10">
    <source>
        <dbReference type="ARBA" id="ARBA00023204"/>
    </source>
</evidence>
<keyword evidence="10 11" id="KW-0234">DNA repair</keyword>
<evidence type="ECO:0000256" key="11">
    <source>
        <dbReference type="HAMAP-Rule" id="MF_01498"/>
    </source>
</evidence>
<keyword evidence="7 11" id="KW-0067">ATP-binding</keyword>
<keyword evidence="8 11" id="KW-0346">Stress response</keyword>
<gene>
    <name evidence="11" type="primary">radA</name>
    <name evidence="15" type="ORF">CVU82_03420</name>
</gene>
<dbReference type="SMART" id="SM00382">
    <property type="entry name" value="AAA"/>
    <property type="match status" value="1"/>
</dbReference>